<feature type="domain" description="Aconitase A/isopropylmalate dehydratase small subunit swivel" evidence="12">
    <location>
        <begin position="714"/>
        <end position="845"/>
    </location>
</feature>
<comment type="similarity">
    <text evidence="3 10">Belongs to the aconitase/IPM isomerase family.</text>
</comment>
<feature type="domain" description="Aconitase/3-isopropylmalate dehydratase large subunit alpha/beta/alpha" evidence="11">
    <location>
        <begin position="67"/>
        <end position="584"/>
    </location>
</feature>
<dbReference type="NCBIfam" id="NF006757">
    <property type="entry name" value="PRK09277.1"/>
    <property type="match status" value="1"/>
</dbReference>
<accession>A0ABV7XIC4</accession>
<comment type="cofactor">
    <cofactor evidence="1">
        <name>[4Fe-4S] cluster</name>
        <dbReference type="ChEBI" id="CHEBI:49883"/>
    </cofactor>
</comment>
<keyword evidence="7 10" id="KW-0411">Iron-sulfur</keyword>
<comment type="pathway">
    <text evidence="2">Carbohydrate metabolism; tricarboxylic acid cycle; isocitrate from oxaloacetate: step 2/2.</text>
</comment>
<keyword evidence="4 10" id="KW-0004">4Fe-4S</keyword>
<evidence type="ECO:0000256" key="2">
    <source>
        <dbReference type="ARBA" id="ARBA00004717"/>
    </source>
</evidence>
<evidence type="ECO:0000313" key="14">
    <source>
        <dbReference type="Proteomes" id="UP001595705"/>
    </source>
</evidence>
<gene>
    <name evidence="13" type="primary">acnA</name>
    <name evidence="13" type="ORF">ACFONC_04955</name>
</gene>
<evidence type="ECO:0000256" key="5">
    <source>
        <dbReference type="ARBA" id="ARBA00022723"/>
    </source>
</evidence>
<dbReference type="NCBIfam" id="TIGR01341">
    <property type="entry name" value="aconitase_1"/>
    <property type="match status" value="1"/>
</dbReference>
<dbReference type="PANTHER" id="PTHR11670">
    <property type="entry name" value="ACONITASE/IRON-RESPONSIVE ELEMENT FAMILY MEMBER"/>
    <property type="match status" value="1"/>
</dbReference>
<evidence type="ECO:0000256" key="4">
    <source>
        <dbReference type="ARBA" id="ARBA00022485"/>
    </source>
</evidence>
<evidence type="ECO:0000259" key="11">
    <source>
        <dbReference type="Pfam" id="PF00330"/>
    </source>
</evidence>
<dbReference type="Proteomes" id="UP001595705">
    <property type="component" value="Unassembled WGS sequence"/>
</dbReference>
<dbReference type="PROSITE" id="PS00450">
    <property type="entry name" value="ACONITASE_1"/>
    <property type="match status" value="1"/>
</dbReference>
<dbReference type="InterPro" id="IPR018136">
    <property type="entry name" value="Aconitase_4Fe-4S_BS"/>
</dbReference>
<evidence type="ECO:0000256" key="10">
    <source>
        <dbReference type="RuleBase" id="RU361275"/>
    </source>
</evidence>
<dbReference type="InterPro" id="IPR015931">
    <property type="entry name" value="Acnase/IPM_dHydase_lsu_aba_1/3"/>
</dbReference>
<evidence type="ECO:0000313" key="13">
    <source>
        <dbReference type="EMBL" id="MFC3715496.1"/>
    </source>
</evidence>
<comment type="function">
    <text evidence="10">Catalyzes the isomerization of citrate to isocitrate via cis-aconitate.</text>
</comment>
<dbReference type="NCBIfam" id="NF009520">
    <property type="entry name" value="PRK12881.1"/>
    <property type="match status" value="1"/>
</dbReference>
<keyword evidence="8 10" id="KW-0456">Lyase</keyword>
<dbReference type="CDD" id="cd01586">
    <property type="entry name" value="AcnA_IRP"/>
    <property type="match status" value="1"/>
</dbReference>
<keyword evidence="14" id="KW-1185">Reference proteome</keyword>
<keyword evidence="5" id="KW-0479">Metal-binding</keyword>
<dbReference type="PROSITE" id="PS01244">
    <property type="entry name" value="ACONITASE_2"/>
    <property type="match status" value="1"/>
</dbReference>
<sequence length="921" mass="99256">MSDSFATRAQLDVNGKSYTYASLPKLGEKFDIARLPYSMKILLENLLRHEDGGATVGKEHIEAVAKWDPKAEPDTEIAFMPARVVLQDFTGVPCVVDLAAMRDAVVKLGGQPDQINPLIPSELVIDHSVQVDVFGRPDALDLNGKIEFERNKERYGFLRWGQKAFENFKVVPPNTGIVHQVNLENLARVVMERELDGETWALPDTVFGTDSHTTMINGIGVLGWGVGGIEAEAAMLGQPSSMLIPQVVGFKLTGKLPEGATATDLVLTVTQMLRKQGVVGKFVEFFGDGLQHLPLADRATISNMSPEYGATCGIFPVDAEAIRYLRLSGRSEEQIALVEAYAKAQGLWHEPDSPHAEYSATLELDLSTVQPSLAGPKRPQDRVLLRDMKANFHDNVGGMTKGRKNGVGCAVHELDAEGGDQQQAQRLAAKPISKIRLQDEDHELTDGSVVIAAITSCTNTSNPAVMLGAGLLARNAAARGLKSAPWVKTSLGPGSLVVTDYLKKAGLMDDLEKLGFYVVGYGCTTCIGNSGPLPQAVSKGIAENDLAVAAVLSGNRNFEGRIHAEVKMNYLASPPLVVAYAIAGTIDIDLTNDPIGHDPDGKPVYLRDIWPSNKEIGDMIAATVGPELFAQNYADVFKGDNRWNQIQSPDTLAYQWDEASTYIKNPPYFEGMTMDVGAISDIHGARVLGLFGDSITTDHISPAGSIKQDSPAGRFLQERGVQPADFNSYGSRRGNDDVMVRGTFANIRIKNQMLDGVEGGFTKYFGKDGGDGEQLAIYDAAMKYKADGTPLVVIAGKEYGTGSSRDWAAKGTILLGVKAVIAESFERIHRSNLVGMGVLPLQFKDGENAKSLGLDGSETFDVTGLQDGASKTATVTATKADGSTKAFEAHVMLLTPKEVEYFRHGGLLQYVLRQLAAKKAA</sequence>
<dbReference type="InterPro" id="IPR036008">
    <property type="entry name" value="Aconitase_4Fe-4S_dom"/>
</dbReference>
<dbReference type="Pfam" id="PF00694">
    <property type="entry name" value="Aconitase_C"/>
    <property type="match status" value="1"/>
</dbReference>
<evidence type="ECO:0000256" key="7">
    <source>
        <dbReference type="ARBA" id="ARBA00023014"/>
    </source>
</evidence>
<proteinExistence type="inferred from homology"/>
<evidence type="ECO:0000256" key="1">
    <source>
        <dbReference type="ARBA" id="ARBA00001966"/>
    </source>
</evidence>
<comment type="caution">
    <text evidence="13">The sequence shown here is derived from an EMBL/GenBank/DDBJ whole genome shotgun (WGS) entry which is preliminary data.</text>
</comment>
<evidence type="ECO:0000256" key="3">
    <source>
        <dbReference type="ARBA" id="ARBA00007185"/>
    </source>
</evidence>
<evidence type="ECO:0000259" key="12">
    <source>
        <dbReference type="Pfam" id="PF00694"/>
    </source>
</evidence>
<dbReference type="InterPro" id="IPR015928">
    <property type="entry name" value="Aconitase/3IPM_dehydase_swvl"/>
</dbReference>
<dbReference type="CDD" id="cd01580">
    <property type="entry name" value="AcnA_IRP_Swivel"/>
    <property type="match status" value="1"/>
</dbReference>
<dbReference type="InterPro" id="IPR044137">
    <property type="entry name" value="AcnA_IRP_Swivel"/>
</dbReference>
<organism evidence="13 14">
    <name type="scientific">Luteimonas soli</name>
    <dbReference type="NCBI Taxonomy" id="1648966"/>
    <lineage>
        <taxon>Bacteria</taxon>
        <taxon>Pseudomonadati</taxon>
        <taxon>Pseudomonadota</taxon>
        <taxon>Gammaproteobacteria</taxon>
        <taxon>Lysobacterales</taxon>
        <taxon>Lysobacteraceae</taxon>
        <taxon>Luteimonas</taxon>
    </lineage>
</organism>
<comment type="catalytic activity">
    <reaction evidence="9 10">
        <text>citrate = D-threo-isocitrate</text>
        <dbReference type="Rhea" id="RHEA:10336"/>
        <dbReference type="ChEBI" id="CHEBI:15562"/>
        <dbReference type="ChEBI" id="CHEBI:16947"/>
        <dbReference type="EC" id="4.2.1.3"/>
    </reaction>
</comment>
<dbReference type="Gene3D" id="6.10.190.10">
    <property type="match status" value="1"/>
</dbReference>
<dbReference type="Gene3D" id="3.30.499.10">
    <property type="entry name" value="Aconitase, domain 3"/>
    <property type="match status" value="2"/>
</dbReference>
<dbReference type="SUPFAM" id="SSF52016">
    <property type="entry name" value="LeuD/IlvD-like"/>
    <property type="match status" value="1"/>
</dbReference>
<evidence type="ECO:0000256" key="6">
    <source>
        <dbReference type="ARBA" id="ARBA00023004"/>
    </source>
</evidence>
<dbReference type="EMBL" id="JBHRYA010000003">
    <property type="protein sequence ID" value="MFC3715496.1"/>
    <property type="molecule type" value="Genomic_DNA"/>
</dbReference>
<dbReference type="SUPFAM" id="SSF53732">
    <property type="entry name" value="Aconitase iron-sulfur domain"/>
    <property type="match status" value="1"/>
</dbReference>
<dbReference type="GO" id="GO:0003994">
    <property type="term" value="F:aconitate hydratase activity"/>
    <property type="evidence" value="ECO:0007669"/>
    <property type="project" value="UniProtKB-EC"/>
</dbReference>
<dbReference type="Pfam" id="PF00330">
    <property type="entry name" value="Aconitase"/>
    <property type="match status" value="1"/>
</dbReference>
<protein>
    <recommendedName>
        <fullName evidence="10">Aconitate hydratase</fullName>
        <shortName evidence="10">Aconitase</shortName>
        <ecNumber evidence="10">4.2.1.3</ecNumber>
    </recommendedName>
</protein>
<dbReference type="InterPro" id="IPR006249">
    <property type="entry name" value="Aconitase/IRP2"/>
</dbReference>
<reference evidence="14" key="1">
    <citation type="journal article" date="2019" name="Int. J. Syst. Evol. Microbiol.">
        <title>The Global Catalogue of Microorganisms (GCM) 10K type strain sequencing project: providing services to taxonomists for standard genome sequencing and annotation.</title>
        <authorList>
            <consortium name="The Broad Institute Genomics Platform"/>
            <consortium name="The Broad Institute Genome Sequencing Center for Infectious Disease"/>
            <person name="Wu L."/>
            <person name="Ma J."/>
        </authorList>
    </citation>
    <scope>NUCLEOTIDE SEQUENCE [LARGE SCALE GENOMIC DNA]</scope>
    <source>
        <strain evidence="14">KCTC 42441</strain>
    </source>
</reference>
<dbReference type="Gene3D" id="3.20.19.10">
    <property type="entry name" value="Aconitase, domain 4"/>
    <property type="match status" value="1"/>
</dbReference>
<dbReference type="InterPro" id="IPR001030">
    <property type="entry name" value="Acoase/IPM_deHydtase_lsu_aba"/>
</dbReference>
<evidence type="ECO:0000256" key="9">
    <source>
        <dbReference type="ARBA" id="ARBA00023501"/>
    </source>
</evidence>
<dbReference type="InterPro" id="IPR000573">
    <property type="entry name" value="AconitaseA/IPMdHydase_ssu_swvl"/>
</dbReference>
<evidence type="ECO:0000256" key="8">
    <source>
        <dbReference type="ARBA" id="ARBA00023239"/>
    </source>
</evidence>
<dbReference type="RefSeq" id="WP_386742607.1">
    <property type="nucleotide sequence ID" value="NZ_JBHRYA010000003.1"/>
</dbReference>
<name>A0ABV7XIC4_9GAMM</name>
<dbReference type="PRINTS" id="PR00415">
    <property type="entry name" value="ACONITASE"/>
</dbReference>
<keyword evidence="6 10" id="KW-0408">Iron</keyword>
<dbReference type="EC" id="4.2.1.3" evidence="10"/>